<feature type="compositionally biased region" description="Basic and acidic residues" evidence="1">
    <location>
        <begin position="257"/>
        <end position="276"/>
    </location>
</feature>
<feature type="region of interest" description="Disordered" evidence="1">
    <location>
        <begin position="472"/>
        <end position="535"/>
    </location>
</feature>
<evidence type="ECO:0000256" key="1">
    <source>
        <dbReference type="SAM" id="MobiDB-lite"/>
    </source>
</evidence>
<keyword evidence="3" id="KW-1185">Reference proteome</keyword>
<accession>G4TRA5</accession>
<feature type="region of interest" description="Disordered" evidence="1">
    <location>
        <begin position="124"/>
        <end position="178"/>
    </location>
</feature>
<dbReference type="STRING" id="1109443.G4TRA5"/>
<sequence length="633" mass="68198">MPVKMRRPGARAASSTNIAAKMGMAGLTAAQGQTADKEGDKFGKRRSASSHALAQHQPRPFSRTGSQSKLLHKSNGKQPAQHHDSPVADDEDWVSSSSAVASPAPEPNDEEEDEAIYVNPHLHGRTAHHESPPATPRRSNTRALPQDQRHHPNSDLRNNNNNNPGALHPNPTGAQRHHTTEPNHIRFVGEPGHLHHQHPLDQRIHHNGAAHHVSPPPRMSAVDEAMGQPSSSVVRIAGPSVPEQANKPDAELLLNGDGRRGRGEQASHSRDEQRVHVKQHQDQIIEASPRQIAATSAVRPAVPEDADVGGAHVGQGDSGRMSTQRGFGAALTPLTQVEEGTPSTPLAPSTTNATVSRSASATRPSMLRRDTTPNTVSRSPIVDHPPRSQTPPASMTHDEMVANNNKRHSIHSTGAQRRPMSLFQPSLQGKRHSVASRPLSQHIPGHPAPISLLARLNTLQSGNVTAAPAVSPTYENEDESAYASMSPTRSRAGHTLRRRGSVASINSVATAPVTSTSSATAQGATASPTTQATTSSAILHNLATRPTKHLSMTSRSDVRPDVRRSELRVDDNPLFVSQFCHTRAFNSKGPERCLGEEMAGEEEWESHLSIARYHNLMRDSIGRITAARSLRSK</sequence>
<feature type="compositionally biased region" description="Basic residues" evidence="1">
    <location>
        <begin position="491"/>
        <end position="500"/>
    </location>
</feature>
<feature type="compositionally biased region" description="Low complexity" evidence="1">
    <location>
        <begin position="94"/>
        <end position="103"/>
    </location>
</feature>
<reference evidence="2 3" key="1">
    <citation type="journal article" date="2011" name="PLoS Pathog.">
        <title>Endophytic Life Strategies Decoded by Genome and Transcriptome Analyses of the Mutualistic Root Symbiont Piriformospora indica.</title>
        <authorList>
            <person name="Zuccaro A."/>
            <person name="Lahrmann U."/>
            <person name="Guldener U."/>
            <person name="Langen G."/>
            <person name="Pfiffi S."/>
            <person name="Biedenkopf D."/>
            <person name="Wong P."/>
            <person name="Samans B."/>
            <person name="Grimm C."/>
            <person name="Basiewicz M."/>
            <person name="Murat C."/>
            <person name="Martin F."/>
            <person name="Kogel K.H."/>
        </authorList>
    </citation>
    <scope>NUCLEOTIDE SEQUENCE [LARGE SCALE GENOMIC DNA]</scope>
    <source>
        <strain evidence="2 3">DSM 11827</strain>
    </source>
</reference>
<proteinExistence type="predicted"/>
<evidence type="ECO:0000313" key="3">
    <source>
        <dbReference type="Proteomes" id="UP000007148"/>
    </source>
</evidence>
<dbReference type="AlphaFoldDB" id="G4TRA5"/>
<protein>
    <submittedName>
        <fullName evidence="2">Uncharacterized protein</fullName>
    </submittedName>
</protein>
<dbReference type="Proteomes" id="UP000007148">
    <property type="component" value="Unassembled WGS sequence"/>
</dbReference>
<dbReference type="InParanoid" id="G4TRA5"/>
<comment type="caution">
    <text evidence="2">The sequence shown here is derived from an EMBL/GenBank/DDBJ whole genome shotgun (WGS) entry which is preliminary data.</text>
</comment>
<feature type="compositionally biased region" description="Low complexity" evidence="1">
    <location>
        <begin position="507"/>
        <end position="535"/>
    </location>
</feature>
<feature type="region of interest" description="Disordered" evidence="1">
    <location>
        <begin position="28"/>
        <end position="111"/>
    </location>
</feature>
<feature type="compositionally biased region" description="Polar residues" evidence="1">
    <location>
        <begin position="341"/>
        <end position="363"/>
    </location>
</feature>
<organism evidence="2 3">
    <name type="scientific">Serendipita indica (strain DSM 11827)</name>
    <name type="common">Root endophyte fungus</name>
    <name type="synonym">Piriformospora indica</name>
    <dbReference type="NCBI Taxonomy" id="1109443"/>
    <lineage>
        <taxon>Eukaryota</taxon>
        <taxon>Fungi</taxon>
        <taxon>Dikarya</taxon>
        <taxon>Basidiomycota</taxon>
        <taxon>Agaricomycotina</taxon>
        <taxon>Agaricomycetes</taxon>
        <taxon>Sebacinales</taxon>
        <taxon>Serendipitaceae</taxon>
        <taxon>Serendipita</taxon>
    </lineage>
</organism>
<dbReference type="EMBL" id="CAFZ01000257">
    <property type="protein sequence ID" value="CCA73848.1"/>
    <property type="molecule type" value="Genomic_DNA"/>
</dbReference>
<dbReference type="OrthoDB" id="3168825at2759"/>
<gene>
    <name evidence="2" type="ORF">PIIN_07802</name>
</gene>
<feature type="region of interest" description="Disordered" evidence="1">
    <location>
        <begin position="338"/>
        <end position="394"/>
    </location>
</feature>
<name>G4TRA5_SERID</name>
<feature type="region of interest" description="Disordered" evidence="1">
    <location>
        <begin position="207"/>
        <end position="276"/>
    </location>
</feature>
<dbReference type="HOGENOM" id="CLU_437529_0_0_1"/>
<evidence type="ECO:0000313" key="2">
    <source>
        <dbReference type="EMBL" id="CCA73848.1"/>
    </source>
</evidence>